<evidence type="ECO:0000256" key="7">
    <source>
        <dbReference type="ARBA" id="ARBA00023157"/>
    </source>
</evidence>
<dbReference type="Proteomes" id="UP001174136">
    <property type="component" value="Unassembled WGS sequence"/>
</dbReference>
<feature type="transmembrane region" description="Helical" evidence="11">
    <location>
        <begin position="77"/>
        <end position="100"/>
    </location>
</feature>
<keyword evidence="2" id="KW-1003">Cell membrane</keyword>
<feature type="transmembrane region" description="Helical" evidence="11">
    <location>
        <begin position="112"/>
        <end position="131"/>
    </location>
</feature>
<feature type="transmembrane region" description="Helical" evidence="11">
    <location>
        <begin position="152"/>
        <end position="176"/>
    </location>
</feature>
<name>A0AA47NRB7_MERPO</name>
<evidence type="ECO:0000256" key="6">
    <source>
        <dbReference type="ARBA" id="ARBA00023136"/>
    </source>
</evidence>
<keyword evidence="5 10" id="KW-0297">G-protein coupled receptor</keyword>
<dbReference type="PROSITE" id="PS50262">
    <property type="entry name" value="G_PROTEIN_RECEP_F1_2"/>
    <property type="match status" value="1"/>
</dbReference>
<keyword evidence="8 10" id="KW-0675">Receptor</keyword>
<evidence type="ECO:0000313" key="14">
    <source>
        <dbReference type="Proteomes" id="UP001174136"/>
    </source>
</evidence>
<evidence type="ECO:0000313" key="13">
    <source>
        <dbReference type="EMBL" id="KAK0134463.1"/>
    </source>
</evidence>
<dbReference type="GO" id="GO:0006955">
    <property type="term" value="P:immune response"/>
    <property type="evidence" value="ECO:0007669"/>
    <property type="project" value="TreeGrafter"/>
</dbReference>
<keyword evidence="3 10" id="KW-0812">Transmembrane</keyword>
<keyword evidence="7" id="KW-1015">Disulfide bond</keyword>
<evidence type="ECO:0000256" key="9">
    <source>
        <dbReference type="ARBA" id="ARBA00023224"/>
    </source>
</evidence>
<sequence>MDEREASYGSYDPYNDTYYTDIDDVVDEGCDKETIPFREVIVPVFFSVVVVFSLLGNILVIVLLAKYENLHSLTNALILNLAASDLVFAAGLPFWAYYHMYGWHLGEMPCKIVSFIFYVGFYSNGILLIMMTAHRYMSVVRPLSDLLSPRGFVGVLASVLIWTLGPLAASPALIFHKVVDGNTCQYADAYWEHFGIYQQNLMFLATVAVFFFCYSQILCKIVRSPAQRRGHRTLKLICILVIAFFVGWAPYNVLIFMSSTPDALTDCESRRLWGNAFYVSRLLAYFHCCLNPVVYVFVGAKFKSHLKTLLRCGGGMRRSSVRSRHSRLTITSMTSGDESSL</sequence>
<protein>
    <submittedName>
        <fullName evidence="13">Chemokine XC receptor 1</fullName>
    </submittedName>
</protein>
<gene>
    <name evidence="13" type="primary">XCR1_1</name>
    <name evidence="13" type="ORF">N1851_029915</name>
</gene>
<dbReference type="GO" id="GO:0007204">
    <property type="term" value="P:positive regulation of cytosolic calcium ion concentration"/>
    <property type="evidence" value="ECO:0007669"/>
    <property type="project" value="TreeGrafter"/>
</dbReference>
<comment type="caution">
    <text evidence="13">The sequence shown here is derived from an EMBL/GenBank/DDBJ whole genome shotgun (WGS) entry which is preliminary data.</text>
</comment>
<evidence type="ECO:0000259" key="12">
    <source>
        <dbReference type="PROSITE" id="PS50262"/>
    </source>
</evidence>
<dbReference type="EMBL" id="JAOPHQ010005703">
    <property type="protein sequence ID" value="KAK0134463.1"/>
    <property type="molecule type" value="Genomic_DNA"/>
</dbReference>
<dbReference type="InterPro" id="IPR000355">
    <property type="entry name" value="Chemokine_rcpt"/>
</dbReference>
<evidence type="ECO:0000256" key="3">
    <source>
        <dbReference type="ARBA" id="ARBA00022692"/>
    </source>
</evidence>
<evidence type="ECO:0000256" key="4">
    <source>
        <dbReference type="ARBA" id="ARBA00022989"/>
    </source>
</evidence>
<evidence type="ECO:0000256" key="10">
    <source>
        <dbReference type="RuleBase" id="RU000688"/>
    </source>
</evidence>
<keyword evidence="4 11" id="KW-1133">Transmembrane helix</keyword>
<comment type="subcellular location">
    <subcellularLocation>
        <location evidence="1">Cell membrane</location>
        <topology evidence="1">Multi-pass membrane protein</topology>
    </subcellularLocation>
</comment>
<dbReference type="GO" id="GO:0016493">
    <property type="term" value="F:C-C chemokine receptor activity"/>
    <property type="evidence" value="ECO:0007669"/>
    <property type="project" value="TreeGrafter"/>
</dbReference>
<dbReference type="InterPro" id="IPR050119">
    <property type="entry name" value="CCR1-9-like"/>
</dbReference>
<feature type="transmembrane region" description="Helical" evidence="11">
    <location>
        <begin position="236"/>
        <end position="257"/>
    </location>
</feature>
<keyword evidence="9 10" id="KW-0807">Transducer</keyword>
<evidence type="ECO:0000256" key="11">
    <source>
        <dbReference type="SAM" id="Phobius"/>
    </source>
</evidence>
<evidence type="ECO:0000256" key="8">
    <source>
        <dbReference type="ARBA" id="ARBA00023170"/>
    </source>
</evidence>
<dbReference type="InterPro" id="IPR017452">
    <property type="entry name" value="GPCR_Rhodpsn_7TM"/>
</dbReference>
<dbReference type="PANTHER" id="PTHR10489">
    <property type="entry name" value="CELL ADHESION MOLECULE"/>
    <property type="match status" value="1"/>
</dbReference>
<feature type="domain" description="G-protein coupled receptors family 1 profile" evidence="12">
    <location>
        <begin position="56"/>
        <end position="295"/>
    </location>
</feature>
<dbReference type="GO" id="GO:0019957">
    <property type="term" value="F:C-C chemokine binding"/>
    <property type="evidence" value="ECO:0007669"/>
    <property type="project" value="TreeGrafter"/>
</dbReference>
<dbReference type="SUPFAM" id="SSF81321">
    <property type="entry name" value="Family A G protein-coupled receptor-like"/>
    <property type="match status" value="1"/>
</dbReference>
<evidence type="ECO:0000256" key="1">
    <source>
        <dbReference type="ARBA" id="ARBA00004651"/>
    </source>
</evidence>
<dbReference type="Pfam" id="PF00001">
    <property type="entry name" value="7tm_1"/>
    <property type="match status" value="1"/>
</dbReference>
<dbReference type="PANTHER" id="PTHR10489:SF730">
    <property type="entry name" value="CHEMOKINE XC RECEPTOR 1"/>
    <property type="match status" value="1"/>
</dbReference>
<comment type="similarity">
    <text evidence="10">Belongs to the G-protein coupled receptor 1 family.</text>
</comment>
<organism evidence="13 14">
    <name type="scientific">Merluccius polli</name>
    <name type="common">Benguela hake</name>
    <name type="synonym">Merluccius cadenati</name>
    <dbReference type="NCBI Taxonomy" id="89951"/>
    <lineage>
        <taxon>Eukaryota</taxon>
        <taxon>Metazoa</taxon>
        <taxon>Chordata</taxon>
        <taxon>Craniata</taxon>
        <taxon>Vertebrata</taxon>
        <taxon>Euteleostomi</taxon>
        <taxon>Actinopterygii</taxon>
        <taxon>Neopterygii</taxon>
        <taxon>Teleostei</taxon>
        <taxon>Neoteleostei</taxon>
        <taxon>Acanthomorphata</taxon>
        <taxon>Zeiogadaria</taxon>
        <taxon>Gadariae</taxon>
        <taxon>Gadiformes</taxon>
        <taxon>Gadoidei</taxon>
        <taxon>Merlucciidae</taxon>
        <taxon>Merluccius</taxon>
    </lineage>
</organism>
<dbReference type="PRINTS" id="PR00237">
    <property type="entry name" value="GPCRRHODOPSN"/>
</dbReference>
<dbReference type="GO" id="GO:0019722">
    <property type="term" value="P:calcium-mediated signaling"/>
    <property type="evidence" value="ECO:0007669"/>
    <property type="project" value="TreeGrafter"/>
</dbReference>
<feature type="transmembrane region" description="Helical" evidence="11">
    <location>
        <begin position="277"/>
        <end position="298"/>
    </location>
</feature>
<dbReference type="Gene3D" id="1.20.1070.10">
    <property type="entry name" value="Rhodopsin 7-helix transmembrane proteins"/>
    <property type="match status" value="1"/>
</dbReference>
<dbReference type="GO" id="GO:0060326">
    <property type="term" value="P:cell chemotaxis"/>
    <property type="evidence" value="ECO:0007669"/>
    <property type="project" value="TreeGrafter"/>
</dbReference>
<dbReference type="InterPro" id="IPR000276">
    <property type="entry name" value="GPCR_Rhodpsn"/>
</dbReference>
<dbReference type="PROSITE" id="PS00237">
    <property type="entry name" value="G_PROTEIN_RECEP_F1_1"/>
    <property type="match status" value="1"/>
</dbReference>
<evidence type="ECO:0000256" key="2">
    <source>
        <dbReference type="ARBA" id="ARBA00022475"/>
    </source>
</evidence>
<accession>A0AA47NRB7</accession>
<evidence type="ECO:0000256" key="5">
    <source>
        <dbReference type="ARBA" id="ARBA00023040"/>
    </source>
</evidence>
<feature type="transmembrane region" description="Helical" evidence="11">
    <location>
        <begin position="41"/>
        <end position="65"/>
    </location>
</feature>
<proteinExistence type="inferred from homology"/>
<dbReference type="PRINTS" id="PR00657">
    <property type="entry name" value="CCCHEMOKINER"/>
</dbReference>
<dbReference type="AlphaFoldDB" id="A0AA47NRB7"/>
<reference evidence="13" key="1">
    <citation type="journal article" date="2023" name="Front. Mar. Sci.">
        <title>A new Merluccius polli reference genome to investigate the effects of global change in West African waters.</title>
        <authorList>
            <person name="Mateo J.L."/>
            <person name="Blanco-Fernandez C."/>
            <person name="Garcia-Vazquez E."/>
            <person name="Machado-Schiaffino G."/>
        </authorList>
    </citation>
    <scope>NUCLEOTIDE SEQUENCE</scope>
    <source>
        <strain evidence="13">C29</strain>
        <tissue evidence="13">Fin</tissue>
    </source>
</reference>
<dbReference type="FunFam" id="1.20.1070.10:FF:000130">
    <property type="entry name" value="Chemokine (C-C motif) receptor 2"/>
    <property type="match status" value="1"/>
</dbReference>
<dbReference type="GO" id="GO:0009897">
    <property type="term" value="C:external side of plasma membrane"/>
    <property type="evidence" value="ECO:0007669"/>
    <property type="project" value="TreeGrafter"/>
</dbReference>
<feature type="transmembrane region" description="Helical" evidence="11">
    <location>
        <begin position="196"/>
        <end position="215"/>
    </location>
</feature>
<keyword evidence="6 11" id="KW-0472">Membrane</keyword>
<keyword evidence="14" id="KW-1185">Reference proteome</keyword>